<accession>A0A1X7NVA8</accession>
<dbReference type="Pfam" id="PF01593">
    <property type="entry name" value="Amino_oxidase"/>
    <property type="match status" value="2"/>
</dbReference>
<dbReference type="SUPFAM" id="SSF51905">
    <property type="entry name" value="FAD/NAD(P)-binding domain"/>
    <property type="match status" value="2"/>
</dbReference>
<dbReference type="AlphaFoldDB" id="A0A1X7NVA8"/>
<evidence type="ECO:0000256" key="1">
    <source>
        <dbReference type="SAM" id="MobiDB-lite"/>
    </source>
</evidence>
<dbReference type="OrthoDB" id="337830at2"/>
<dbReference type="Proteomes" id="UP000193711">
    <property type="component" value="Unassembled WGS sequence"/>
</dbReference>
<dbReference type="InterPro" id="IPR002937">
    <property type="entry name" value="Amino_oxidase"/>
</dbReference>
<evidence type="ECO:0000259" key="2">
    <source>
        <dbReference type="Pfam" id="PF01593"/>
    </source>
</evidence>
<feature type="compositionally biased region" description="Low complexity" evidence="1">
    <location>
        <begin position="31"/>
        <end position="47"/>
    </location>
</feature>
<dbReference type="PROSITE" id="PS51257">
    <property type="entry name" value="PROKAR_LIPOPROTEIN"/>
    <property type="match status" value="1"/>
</dbReference>
<organism evidence="3 4">
    <name type="scientific">Rathayibacter oskolensis</name>
    <dbReference type="NCBI Taxonomy" id="1891671"/>
    <lineage>
        <taxon>Bacteria</taxon>
        <taxon>Bacillati</taxon>
        <taxon>Actinomycetota</taxon>
        <taxon>Actinomycetes</taxon>
        <taxon>Micrococcales</taxon>
        <taxon>Microbacteriaceae</taxon>
        <taxon>Rathayibacter</taxon>
    </lineage>
</organism>
<protein>
    <submittedName>
        <fullName evidence="3">Monoamine oxidase</fullName>
    </submittedName>
</protein>
<evidence type="ECO:0000313" key="4">
    <source>
        <dbReference type="Proteomes" id="UP000193711"/>
    </source>
</evidence>
<feature type="domain" description="Amine oxidase" evidence="2">
    <location>
        <begin position="138"/>
        <end position="482"/>
    </location>
</feature>
<dbReference type="InterPro" id="IPR050281">
    <property type="entry name" value="Flavin_monoamine_oxidase"/>
</dbReference>
<dbReference type="EMBL" id="FXBM01000002">
    <property type="protein sequence ID" value="SMH42153.1"/>
    <property type="molecule type" value="Genomic_DNA"/>
</dbReference>
<gene>
    <name evidence="3" type="ORF">SAMN06295885_1894</name>
</gene>
<dbReference type="RefSeq" id="WP_129587982.1">
    <property type="nucleotide sequence ID" value="NZ_FXBM01000002.1"/>
</dbReference>
<name>A0A1X7NVA8_9MICO</name>
<dbReference type="GO" id="GO:0016491">
    <property type="term" value="F:oxidoreductase activity"/>
    <property type="evidence" value="ECO:0007669"/>
    <property type="project" value="InterPro"/>
</dbReference>
<dbReference type="Gene3D" id="3.50.50.60">
    <property type="entry name" value="FAD/NAD(P)-binding domain"/>
    <property type="match status" value="2"/>
</dbReference>
<dbReference type="STRING" id="1891671.SAMN06295885_1894"/>
<dbReference type="PROSITE" id="PS51318">
    <property type="entry name" value="TAT"/>
    <property type="match status" value="1"/>
</dbReference>
<feature type="region of interest" description="Disordered" evidence="1">
    <location>
        <begin position="27"/>
        <end position="47"/>
    </location>
</feature>
<evidence type="ECO:0000313" key="3">
    <source>
        <dbReference type="EMBL" id="SMH42153.1"/>
    </source>
</evidence>
<dbReference type="InterPro" id="IPR036188">
    <property type="entry name" value="FAD/NAD-bd_sf"/>
</dbReference>
<feature type="domain" description="Amine oxidase" evidence="2">
    <location>
        <begin position="47"/>
        <end position="121"/>
    </location>
</feature>
<sequence>MTIGRRIFLSGAASGVGLLVLAGCTPPRPTPTRSVTEAPVPTPSTTAVPTPAAFVRSDWGADPYALGAASYLAVGATPEHREDLAQNVLDRLFFAGEATDTDAPATLQGAWNSGVRAAGEIAAIAADGERIAIIGGGLSGAVAARRLVDAGYDVTLVEARERVGGRIATTTPDGWPIAVDSGAWALVGAGPALRESVLDAGVSTSAVDLATVLSVTDDGAEVDTGSTGPDALTRALEWGAEQSRDLPLAEALAGSGAPDPASAEAGSGDGDSQRVAAYLAGGAALRTGAAAAELSSWYGLGDASAAVTAEELSDASDDADAVVTDGLAPLVETLLADVEVSLRAAVSGIGYDEDGASIRLATGESFTADRVLVTVPIGVLKTDAIVFDPALPFAHRTAIAALGSGVVDSLWLRFDEPFWDTGAVTAARWSLIGSDAGITEWVNLEPVTGEAVLVGLVGADQALSLQALSDDELLRVAQTALEPFAAVSG</sequence>
<keyword evidence="4" id="KW-1185">Reference proteome</keyword>
<proteinExistence type="predicted"/>
<reference evidence="4" key="1">
    <citation type="submission" date="2017-04" db="EMBL/GenBank/DDBJ databases">
        <authorList>
            <person name="Varghese N."/>
            <person name="Submissions S."/>
        </authorList>
    </citation>
    <scope>NUCLEOTIDE SEQUENCE [LARGE SCALE GENOMIC DNA]</scope>
    <source>
        <strain evidence="4">VKM Ac-2121</strain>
    </source>
</reference>
<dbReference type="InterPro" id="IPR006311">
    <property type="entry name" value="TAT_signal"/>
</dbReference>
<dbReference type="SUPFAM" id="SSF54373">
    <property type="entry name" value="FAD-linked reductases, C-terminal domain"/>
    <property type="match status" value="1"/>
</dbReference>
<dbReference type="PANTHER" id="PTHR10742:SF410">
    <property type="entry name" value="LYSINE-SPECIFIC HISTONE DEMETHYLASE 2"/>
    <property type="match status" value="1"/>
</dbReference>
<dbReference type="PANTHER" id="PTHR10742">
    <property type="entry name" value="FLAVIN MONOAMINE OXIDASE"/>
    <property type="match status" value="1"/>
</dbReference>